<dbReference type="InterPro" id="IPR036869">
    <property type="entry name" value="J_dom_sf"/>
</dbReference>
<evidence type="ECO:0000313" key="6">
    <source>
        <dbReference type="Proteomes" id="UP000785679"/>
    </source>
</evidence>
<feature type="region of interest" description="Disordered" evidence="3">
    <location>
        <begin position="646"/>
        <end position="691"/>
    </location>
</feature>
<dbReference type="SMART" id="SM00271">
    <property type="entry name" value="DnaJ"/>
    <property type="match status" value="1"/>
</dbReference>
<dbReference type="InterPro" id="IPR001623">
    <property type="entry name" value="DnaJ_domain"/>
</dbReference>
<proteinExistence type="predicted"/>
<keyword evidence="1" id="KW-0143">Chaperone</keyword>
<feature type="compositionally biased region" description="Basic and acidic residues" evidence="3">
    <location>
        <begin position="429"/>
        <end position="448"/>
    </location>
</feature>
<dbReference type="CDD" id="cd06257">
    <property type="entry name" value="DnaJ"/>
    <property type="match status" value="1"/>
</dbReference>
<evidence type="ECO:0000259" key="4">
    <source>
        <dbReference type="PROSITE" id="PS50076"/>
    </source>
</evidence>
<feature type="compositionally biased region" description="Polar residues" evidence="3">
    <location>
        <begin position="521"/>
        <end position="544"/>
    </location>
</feature>
<feature type="compositionally biased region" description="Polar residues" evidence="3">
    <location>
        <begin position="412"/>
        <end position="427"/>
    </location>
</feature>
<feature type="region of interest" description="Disordered" evidence="3">
    <location>
        <begin position="229"/>
        <end position="272"/>
    </location>
</feature>
<feature type="compositionally biased region" description="Polar residues" evidence="3">
    <location>
        <begin position="718"/>
        <end position="744"/>
    </location>
</feature>
<dbReference type="EMBL" id="RRYP01001100">
    <property type="protein sequence ID" value="TNV86414.1"/>
    <property type="molecule type" value="Genomic_DNA"/>
</dbReference>
<feature type="region of interest" description="Disordered" evidence="3">
    <location>
        <begin position="718"/>
        <end position="782"/>
    </location>
</feature>
<keyword evidence="6" id="KW-1185">Reference proteome</keyword>
<keyword evidence="2" id="KW-0175">Coiled coil</keyword>
<feature type="region of interest" description="Disordered" evidence="3">
    <location>
        <begin position="319"/>
        <end position="364"/>
    </location>
</feature>
<evidence type="ECO:0000313" key="5">
    <source>
        <dbReference type="EMBL" id="TNV86414.1"/>
    </source>
</evidence>
<dbReference type="Proteomes" id="UP000785679">
    <property type="component" value="Unassembled WGS sequence"/>
</dbReference>
<dbReference type="PROSITE" id="PS50076">
    <property type="entry name" value="DNAJ_2"/>
    <property type="match status" value="1"/>
</dbReference>
<dbReference type="Pfam" id="PF00226">
    <property type="entry name" value="DnaJ"/>
    <property type="match status" value="1"/>
</dbReference>
<evidence type="ECO:0000256" key="2">
    <source>
        <dbReference type="SAM" id="Coils"/>
    </source>
</evidence>
<feature type="compositionally biased region" description="Basic and acidic residues" evidence="3">
    <location>
        <begin position="326"/>
        <end position="351"/>
    </location>
</feature>
<gene>
    <name evidence="5" type="ORF">FGO68_gene8432</name>
</gene>
<evidence type="ECO:0000256" key="1">
    <source>
        <dbReference type="ARBA" id="ARBA00023186"/>
    </source>
</evidence>
<reference evidence="5" key="1">
    <citation type="submission" date="2019-06" db="EMBL/GenBank/DDBJ databases">
        <authorList>
            <person name="Zheng W."/>
        </authorList>
    </citation>
    <scope>NUCLEOTIDE SEQUENCE</scope>
    <source>
        <strain evidence="5">QDHG01</strain>
    </source>
</reference>
<organism evidence="5 6">
    <name type="scientific">Halteria grandinella</name>
    <dbReference type="NCBI Taxonomy" id="5974"/>
    <lineage>
        <taxon>Eukaryota</taxon>
        <taxon>Sar</taxon>
        <taxon>Alveolata</taxon>
        <taxon>Ciliophora</taxon>
        <taxon>Intramacronucleata</taxon>
        <taxon>Spirotrichea</taxon>
        <taxon>Stichotrichia</taxon>
        <taxon>Sporadotrichida</taxon>
        <taxon>Halteriidae</taxon>
        <taxon>Halteria</taxon>
    </lineage>
</organism>
<accession>A0A8J8P5N8</accession>
<feature type="compositionally biased region" description="Basic and acidic residues" evidence="3">
    <location>
        <begin position="503"/>
        <end position="515"/>
    </location>
</feature>
<feature type="region of interest" description="Disordered" evidence="3">
    <location>
        <begin position="407"/>
        <end position="574"/>
    </location>
</feature>
<name>A0A8J8P5N8_HALGN</name>
<evidence type="ECO:0000256" key="3">
    <source>
        <dbReference type="SAM" id="MobiDB-lite"/>
    </source>
</evidence>
<feature type="domain" description="J" evidence="4">
    <location>
        <begin position="943"/>
        <end position="1020"/>
    </location>
</feature>
<feature type="region of interest" description="Disordered" evidence="3">
    <location>
        <begin position="177"/>
        <end position="205"/>
    </location>
</feature>
<feature type="compositionally biased region" description="Basic and acidic residues" evidence="3">
    <location>
        <begin position="457"/>
        <end position="484"/>
    </location>
</feature>
<dbReference type="PRINTS" id="PR00625">
    <property type="entry name" value="JDOMAIN"/>
</dbReference>
<sequence length="1022" mass="119272">MSLSLLEDLKTYTLWSHPFIDQENLSLADENASRFKSESIKYSLSETPLDQLDQIVKEEIAYLDKLLSSLVGDFKAQINTLIKLHEQESKDLQRLFAYQKRGEIPNSQAHQILQLRNFHKMELEELKMRQLNVIQFLKGSQQGIKECLEEFQNGSNKQMCIEKCQMCQRVIRITNNQQKDEQPDSMRATYRKKRRSAQPLKQTVRESRTQLLQKEVQVLFKNHQSIMEEVKKQQNSQRSIDHHAQSGQRLDKSENERLSQNASTQGILNQHQYMRKVRAQKTMRIEKAQEDSFTSFQRNSVGKLGLQEQDGYKLPLIPKHQNSVESPEKFETKEDQFQSEEVRSKSQDQKKSGRKQGGEGAMPNLQKIIQDLGKDVEEEFVYRRQPRDLDRDHLKQPNCQAHRIRKVAPASLTKQKILGSTTRQAQYNPREEFEGQRTSDIGNKEQISKAKINGNSFKDKETRQEQTNSLHEESFKKNVEDPRVRHSIPTEQHLEVSAEENEAPQKEQSQSHENLRPLGSRGSQMNPQSTKVQHNYMQNNSSAQGRARSTLRGASGSGLHKATEKKLEGIQNNGKFDYARKAQEVRYPETVKKEGSNLPQVQKEEEKQPYFKPLNQFNYFKNNDLSHMEPQKPINLPDIKLTKQQQKSNIEQSMKQQSVWSSNPTSQNAPMGQSTVTKENSRIPNPTQPPQYQFNYFSDRTKQDEQQYFNKMGTQENFYQHAPNSNFGAQGQAKSQFREPSSSGVPRKSAQSRENVNDEPNFRNTQAQKVNEHAKMTNASKYTNIKEEKAKVSKLLEEFERKQRLEKELRMQQKLASLDDHAVLRQGGAGTEKTFESQTPEQLEYVRLLLSIKPWLACLPLRSSKLEYLKKTFPLSEEFSSQVMSLTGKDLEDYKLELQYINIEVVQKRNLLREKKSDYELLMDARYFNKYGDYLYKRLEQKNYYQRLEIPKDATKADIKKSYFKLALIWHPDNIRKKQRFGFAHEQNFTKLVAEIFVLFEDAYKTLSQEESRITYDMKIGR</sequence>
<dbReference type="AlphaFoldDB" id="A0A8J8P5N8"/>
<dbReference type="OrthoDB" id="10250354at2759"/>
<dbReference type="Gene3D" id="1.10.287.110">
    <property type="entry name" value="DnaJ domain"/>
    <property type="match status" value="1"/>
</dbReference>
<feature type="coiled-coil region" evidence="2">
    <location>
        <begin position="782"/>
        <end position="815"/>
    </location>
</feature>
<dbReference type="PANTHER" id="PTHR44145:SF3">
    <property type="entry name" value="DNAJ HOMOLOG SUBFAMILY A MEMBER 3, MITOCHONDRIAL"/>
    <property type="match status" value="1"/>
</dbReference>
<dbReference type="InterPro" id="IPR051938">
    <property type="entry name" value="Apopto_cytoskel_mod"/>
</dbReference>
<feature type="region of interest" description="Disordered" evidence="3">
    <location>
        <begin position="589"/>
        <end position="608"/>
    </location>
</feature>
<dbReference type="SUPFAM" id="SSF46565">
    <property type="entry name" value="Chaperone J-domain"/>
    <property type="match status" value="1"/>
</dbReference>
<protein>
    <recommendedName>
        <fullName evidence="4">J domain-containing protein</fullName>
    </recommendedName>
</protein>
<feature type="compositionally biased region" description="Polar residues" evidence="3">
    <location>
        <begin position="258"/>
        <end position="272"/>
    </location>
</feature>
<dbReference type="PANTHER" id="PTHR44145">
    <property type="entry name" value="DNAJ HOMOLOG SUBFAMILY A MEMBER 3, MITOCHONDRIAL"/>
    <property type="match status" value="1"/>
</dbReference>
<comment type="caution">
    <text evidence="5">The sequence shown here is derived from an EMBL/GenBank/DDBJ whole genome shotgun (WGS) entry which is preliminary data.</text>
</comment>
<feature type="compositionally biased region" description="Basic and acidic residues" evidence="3">
    <location>
        <begin position="239"/>
        <end position="257"/>
    </location>
</feature>